<evidence type="ECO:0000313" key="1">
    <source>
        <dbReference type="EMBL" id="AEZ50551.1"/>
    </source>
</evidence>
<dbReference type="RefSeq" id="YP_007005955.1">
    <property type="nucleotide sequence ID" value="NC_019515.1"/>
</dbReference>
<accession>J9PUM4</accession>
<dbReference type="Gene3D" id="3.40.50.300">
    <property type="entry name" value="P-loop containing nucleotide triphosphate hydrolases"/>
    <property type="match status" value="1"/>
</dbReference>
<organism evidence="1 2">
    <name type="scientific">Bacillus phage BCD7</name>
    <dbReference type="NCBI Taxonomy" id="1136534"/>
    <lineage>
        <taxon>Viruses</taxon>
        <taxon>Duplodnaviria</taxon>
        <taxon>Heunggongvirae</taxon>
        <taxon>Uroviricota</taxon>
        <taxon>Caudoviricetes</taxon>
        <taxon>Becedseptimavirus</taxon>
        <taxon>Becedseptimavirus BCD7</taxon>
    </lineage>
</organism>
<dbReference type="KEGG" id="vg:14011623"/>
<dbReference type="Proteomes" id="UP000006298">
    <property type="component" value="Segment"/>
</dbReference>
<dbReference type="GeneID" id="14011623"/>
<proteinExistence type="predicted"/>
<dbReference type="EMBL" id="JN712910">
    <property type="protein sequence ID" value="AEZ50551.1"/>
    <property type="molecule type" value="Genomic_DNA"/>
</dbReference>
<evidence type="ECO:0000313" key="2">
    <source>
        <dbReference type="Proteomes" id="UP000006298"/>
    </source>
</evidence>
<dbReference type="InterPro" id="IPR027417">
    <property type="entry name" value="P-loop_NTPase"/>
</dbReference>
<sequence>MRIPTSQLVEKAFLFCQAYSGIKFFPYQEQFSKRIIRSVIDNTGDEITGLQSRQSGKSEVISTTVGGLAILLPVLANMPMFADDQRLQQFKNGILIGVFAPALHQAQISFSRMKQRMSSKSAEEVMNDPDIMVGFDTNNGQNISLTNGSIITCMSASEGSNIEGKSYHIIIVDEAQDVGNFKYSKSISPMGAFYNATKILIGTPTVNKGFFYHSIERNKLAYLEGKARQTHFEYNWEVVVKYNPKYAKYIEGEKARLGEDSDEFQMSYNLKWILERGMFVDPEKFEKLGDTTLEIVPYDHKNVHTVGIDLGKSSDSTVVTIAEVDVENPVLIEQSKDLEVPDYYAYKTKIKNIIELQGDDYNTQYYEIMDILKEYNIMRIVMDATGVGSPMYDRVSANVDCEVIPYVFGTPSKSDLYKHYDAEIRAKRVSFPAGEEFSKTREYTKFLKQHIDLQKTYSGQHMVVSHPAERGAHDDYCDSAALAVFGAKGDFVSKPIVEENPIHQMKKQQTSFYNSRNNITARRRRA</sequence>
<protein>
    <submittedName>
        <fullName evidence="1">Putative terminase large subunit</fullName>
    </submittedName>
</protein>
<keyword evidence="2" id="KW-1185">Reference proteome</keyword>
<name>J9PUM4_9CAUD</name>
<dbReference type="Pfam" id="PF03237">
    <property type="entry name" value="Terminase_6N"/>
    <property type="match status" value="1"/>
</dbReference>
<dbReference type="Gene3D" id="3.30.420.240">
    <property type="match status" value="1"/>
</dbReference>
<reference evidence="1 2" key="1">
    <citation type="submission" date="2011-09" db="EMBL/GenBank/DDBJ databases">
        <title>Complete Genome Sequence of Bacillus cereus Bacteriophage BCD7.</title>
        <authorList>
            <person name="Lee J.-H."/>
            <person name="Shin H."/>
            <person name="Son B."/>
            <person name="Ryu S."/>
        </authorList>
    </citation>
    <scope>NUCLEOTIDE SEQUENCE [LARGE SCALE GENOMIC DNA]</scope>
</reference>
<gene>
    <name evidence="1" type="ORF">BCD7_0104</name>
</gene>